<sequence length="64" mass="7026">MARGPRHPARMAPCWPIFALKAIGFVRFYRRARRPAALPASVSMAGRFVRAVAAPRSAPVNPLI</sequence>
<reference evidence="1 2" key="1">
    <citation type="journal article" date="2011" name="PLoS Genet.">
        <title>Azospirillum genomes reveal transition of bacteria from aquatic to terrestrial environments.</title>
        <authorList>
            <person name="Wisniewski-Dye F."/>
            <person name="Borziak K."/>
            <person name="Khalsa-Moyers G."/>
            <person name="Alexandre G."/>
            <person name="Sukharnikov L.O."/>
            <person name="Wuichet K."/>
            <person name="Hurst G.B."/>
            <person name="McDonald W.H."/>
            <person name="Robertson J.S."/>
            <person name="Barbe V."/>
            <person name="Calteau A."/>
            <person name="Rouy Z."/>
            <person name="Mangenot S."/>
            <person name="Prigent-Combaret C."/>
            <person name="Normand P."/>
            <person name="Boyer M."/>
            <person name="Siguier P."/>
            <person name="Dessaux Y."/>
            <person name="Elmerich C."/>
            <person name="Condemine G."/>
            <person name="Krishnen G."/>
            <person name="Kennedy I."/>
            <person name="Paterson A.H."/>
            <person name="Gonzalez V."/>
            <person name="Mavingui P."/>
            <person name="Zhulin I.B."/>
        </authorList>
    </citation>
    <scope>NUCLEOTIDE SEQUENCE [LARGE SCALE GENOMIC DNA]</scope>
    <source>
        <strain evidence="1 2">Sp245</strain>
    </source>
</reference>
<proteinExistence type="predicted"/>
<gene>
    <name evidence="1" type="ORF">AZOBR_p1180009</name>
</gene>
<keyword evidence="1" id="KW-0614">Plasmid</keyword>
<dbReference type="KEGG" id="abs:AZOBR_p1180009"/>
<dbReference type="Proteomes" id="UP000007319">
    <property type="component" value="Plasmid AZOBR_p1"/>
</dbReference>
<dbReference type="EMBL" id="HE577328">
    <property type="protein sequence ID" value="CCD01308.1"/>
    <property type="molecule type" value="Genomic_DNA"/>
</dbReference>
<geneLocation type="plasmid" evidence="1 2">
    <name>AZOBR_p1</name>
</geneLocation>
<dbReference type="AlphaFoldDB" id="A0A9P1JWU7"/>
<accession>A0A9P1JWU7</accession>
<evidence type="ECO:0000313" key="2">
    <source>
        <dbReference type="Proteomes" id="UP000007319"/>
    </source>
</evidence>
<organism evidence="1 2">
    <name type="scientific">Azospirillum baldaniorum</name>
    <dbReference type="NCBI Taxonomy" id="1064539"/>
    <lineage>
        <taxon>Bacteria</taxon>
        <taxon>Pseudomonadati</taxon>
        <taxon>Pseudomonadota</taxon>
        <taxon>Alphaproteobacteria</taxon>
        <taxon>Rhodospirillales</taxon>
        <taxon>Azospirillaceae</taxon>
        <taxon>Azospirillum</taxon>
    </lineage>
</organism>
<keyword evidence="2" id="KW-1185">Reference proteome</keyword>
<name>A0A9P1JWU7_9PROT</name>
<protein>
    <submittedName>
        <fullName evidence="1">Uncharacterized protein</fullName>
    </submittedName>
</protein>
<evidence type="ECO:0000313" key="1">
    <source>
        <dbReference type="EMBL" id="CCD01308.1"/>
    </source>
</evidence>